<dbReference type="PANTHER" id="PTHR22808">
    <property type="entry name" value="NCL1 YEAST -RELATED NOL1/NOP2/FMU SUN DOMAIN-CONTAINING"/>
    <property type="match status" value="1"/>
</dbReference>
<dbReference type="GO" id="GO:0008173">
    <property type="term" value="F:RNA methyltransferase activity"/>
    <property type="evidence" value="ECO:0007669"/>
    <property type="project" value="InterPro"/>
</dbReference>
<dbReference type="GO" id="GO:0003723">
    <property type="term" value="F:RNA binding"/>
    <property type="evidence" value="ECO:0007669"/>
    <property type="project" value="UniProtKB-UniRule"/>
</dbReference>
<keyword evidence="5 11" id="KW-0949">S-adenosyl-L-methionine</keyword>
<feature type="binding site" evidence="11">
    <location>
        <position position="215"/>
    </location>
    <ligand>
        <name>S-adenosyl-L-methionine</name>
        <dbReference type="ChEBI" id="CHEBI:59789"/>
    </ligand>
</feature>
<dbReference type="InterPro" id="IPR023267">
    <property type="entry name" value="RCMT"/>
</dbReference>
<feature type="binding site" evidence="11">
    <location>
        <position position="174"/>
    </location>
    <ligand>
        <name>S-adenosyl-L-methionine</name>
        <dbReference type="ChEBI" id="CHEBI:59789"/>
    </ligand>
</feature>
<dbReference type="InterPro" id="IPR049560">
    <property type="entry name" value="MeTrfase_RsmB-F_NOP2_cat"/>
</dbReference>
<dbReference type="GO" id="GO:0031167">
    <property type="term" value="P:rRNA methylation"/>
    <property type="evidence" value="ECO:0007669"/>
    <property type="project" value="TreeGrafter"/>
</dbReference>
<evidence type="ECO:0000256" key="6">
    <source>
        <dbReference type="ARBA" id="ARBA00022884"/>
    </source>
</evidence>
<evidence type="ECO:0000256" key="5">
    <source>
        <dbReference type="ARBA" id="ARBA00022691"/>
    </source>
</evidence>
<feature type="domain" description="SAM-dependent MTase RsmB/NOP-type" evidence="12">
    <location>
        <begin position="38"/>
        <end position="357"/>
    </location>
</feature>
<sequence>MALRGEEGWHAAHAAAFGQERWQELALAMERDHEHLCYLNPFLPASEMEVIQQDYSLEPSSVPGAYDFMVPENWERQFPVVDASDERHLFVDLVRPERHELELRGPGEELAPFVLAEGAALIVASALQAEEGDHVLDACANGTTSLVLAGGMFKRCPRGQALPQNLQGKLVCNEMVKAKAQTLQAILRSLVPWRLFDTQASIAGHGPRVVFTSVDMATPSNAAERLGPYDKILLGAPCTDDKALLRGAGASRTWSAATAKVSAERQLKWLHNALWLLREGGIVLYFNRALSAEEGDRVIERLFKRVEGTFDLEVMPLEELVACLVPGLAAEPTDWGVHIMPDRTSFGPMFFSRIRLVRRMHHGCEQSPFF</sequence>
<evidence type="ECO:0000256" key="1">
    <source>
        <dbReference type="ARBA" id="ARBA00004173"/>
    </source>
</evidence>
<evidence type="ECO:0000313" key="14">
    <source>
        <dbReference type="Proteomes" id="UP001178507"/>
    </source>
</evidence>
<comment type="catalytic activity">
    <reaction evidence="10">
        <text>a cytidine in rRNA + S-adenosyl-L-methionine = a 5-methylcytidine in rRNA + S-adenosyl-L-homocysteine + H(+)</text>
        <dbReference type="Rhea" id="RHEA:61484"/>
        <dbReference type="Rhea" id="RHEA-COMP:15836"/>
        <dbReference type="Rhea" id="RHEA-COMP:15837"/>
        <dbReference type="ChEBI" id="CHEBI:15378"/>
        <dbReference type="ChEBI" id="CHEBI:57856"/>
        <dbReference type="ChEBI" id="CHEBI:59789"/>
        <dbReference type="ChEBI" id="CHEBI:74483"/>
        <dbReference type="ChEBI" id="CHEBI:82748"/>
    </reaction>
</comment>
<keyword evidence="6 11" id="KW-0694">RNA-binding</keyword>
<keyword evidence="14" id="KW-1185">Reference proteome</keyword>
<evidence type="ECO:0000256" key="8">
    <source>
        <dbReference type="ARBA" id="ARBA00023128"/>
    </source>
</evidence>
<evidence type="ECO:0000259" key="12">
    <source>
        <dbReference type="PROSITE" id="PS51686"/>
    </source>
</evidence>
<dbReference type="PROSITE" id="PS51686">
    <property type="entry name" value="SAM_MT_RSMB_NOP"/>
    <property type="match status" value="1"/>
</dbReference>
<keyword evidence="2" id="KW-0698">rRNA processing</keyword>
<comment type="caution">
    <text evidence="11">Lacks conserved residue(s) required for the propagation of feature annotation.</text>
</comment>
<dbReference type="AlphaFoldDB" id="A0AA36IME6"/>
<keyword evidence="7" id="KW-0809">Transit peptide</keyword>
<evidence type="ECO:0000256" key="2">
    <source>
        <dbReference type="ARBA" id="ARBA00022552"/>
    </source>
</evidence>
<evidence type="ECO:0000256" key="7">
    <source>
        <dbReference type="ARBA" id="ARBA00022946"/>
    </source>
</evidence>
<evidence type="ECO:0000256" key="4">
    <source>
        <dbReference type="ARBA" id="ARBA00022679"/>
    </source>
</evidence>
<comment type="caution">
    <text evidence="13">The sequence shown here is derived from an EMBL/GenBank/DDBJ whole genome shotgun (WGS) entry which is preliminary data.</text>
</comment>
<name>A0AA36IME6_9DINO</name>
<keyword evidence="4 11" id="KW-0808">Transferase</keyword>
<dbReference type="SUPFAM" id="SSF53335">
    <property type="entry name" value="S-adenosyl-L-methionine-dependent methyltransferases"/>
    <property type="match status" value="1"/>
</dbReference>
<dbReference type="Gene3D" id="3.40.50.150">
    <property type="entry name" value="Vaccinia Virus protein VP39"/>
    <property type="match status" value="1"/>
</dbReference>
<dbReference type="Pfam" id="PF01189">
    <property type="entry name" value="Methyltr_RsmB-F"/>
    <property type="match status" value="1"/>
</dbReference>
<evidence type="ECO:0000256" key="11">
    <source>
        <dbReference type="PROSITE-ProRule" id="PRU01023"/>
    </source>
</evidence>
<comment type="subcellular location">
    <subcellularLocation>
        <location evidence="1">Mitochondrion</location>
    </subcellularLocation>
</comment>
<dbReference type="InterPro" id="IPR001678">
    <property type="entry name" value="MeTrfase_RsmB-F_NOP2_dom"/>
</dbReference>
<gene>
    <name evidence="13" type="ORF">EVOR1521_LOCUS15038</name>
</gene>
<proteinExistence type="inferred from homology"/>
<dbReference type="Proteomes" id="UP001178507">
    <property type="component" value="Unassembled WGS sequence"/>
</dbReference>
<dbReference type="PANTHER" id="PTHR22808:SF3">
    <property type="entry name" value="5-METHYLCYTOSINE RRNA METHYLTRANSFERASE NSUN4"/>
    <property type="match status" value="1"/>
</dbReference>
<reference evidence="13" key="1">
    <citation type="submission" date="2023-08" db="EMBL/GenBank/DDBJ databases">
        <authorList>
            <person name="Chen Y."/>
            <person name="Shah S."/>
            <person name="Dougan E. K."/>
            <person name="Thang M."/>
            <person name="Chan C."/>
        </authorList>
    </citation>
    <scope>NUCLEOTIDE SEQUENCE</scope>
</reference>
<accession>A0AA36IME6</accession>
<organism evidence="13 14">
    <name type="scientific">Effrenium voratum</name>
    <dbReference type="NCBI Taxonomy" id="2562239"/>
    <lineage>
        <taxon>Eukaryota</taxon>
        <taxon>Sar</taxon>
        <taxon>Alveolata</taxon>
        <taxon>Dinophyceae</taxon>
        <taxon>Suessiales</taxon>
        <taxon>Symbiodiniaceae</taxon>
        <taxon>Effrenium</taxon>
    </lineage>
</organism>
<comment type="similarity">
    <text evidence="11">Belongs to the class I-like SAM-binding methyltransferase superfamily. RsmB/NOP family.</text>
</comment>
<evidence type="ECO:0000256" key="9">
    <source>
        <dbReference type="ARBA" id="ARBA00042050"/>
    </source>
</evidence>
<keyword evidence="8" id="KW-0496">Mitochondrion</keyword>
<protein>
    <recommendedName>
        <fullName evidence="9">NOL1/NOP2/Sun domain family member 4</fullName>
    </recommendedName>
</protein>
<evidence type="ECO:0000256" key="10">
    <source>
        <dbReference type="ARBA" id="ARBA00049302"/>
    </source>
</evidence>
<evidence type="ECO:0000256" key="3">
    <source>
        <dbReference type="ARBA" id="ARBA00022603"/>
    </source>
</evidence>
<dbReference type="InterPro" id="IPR029063">
    <property type="entry name" value="SAM-dependent_MTases_sf"/>
</dbReference>
<dbReference type="GO" id="GO:0005762">
    <property type="term" value="C:mitochondrial large ribosomal subunit"/>
    <property type="evidence" value="ECO:0007669"/>
    <property type="project" value="TreeGrafter"/>
</dbReference>
<evidence type="ECO:0000313" key="13">
    <source>
        <dbReference type="EMBL" id="CAJ1389415.1"/>
    </source>
</evidence>
<keyword evidence="3 11" id="KW-0489">Methyltransferase</keyword>
<dbReference type="EMBL" id="CAUJNA010001868">
    <property type="protein sequence ID" value="CAJ1389415.1"/>
    <property type="molecule type" value="Genomic_DNA"/>
</dbReference>